<dbReference type="AlphaFoldDB" id="A0A8H5C0K3"/>
<comment type="caution">
    <text evidence="1">The sequence shown here is derived from an EMBL/GenBank/DDBJ whole genome shotgun (WGS) entry which is preliminary data.</text>
</comment>
<evidence type="ECO:0000313" key="1">
    <source>
        <dbReference type="EMBL" id="KAF5332914.1"/>
    </source>
</evidence>
<gene>
    <name evidence="1" type="ORF">D9758_017002</name>
</gene>
<accession>A0A8H5C0K3</accession>
<proteinExistence type="predicted"/>
<reference evidence="1 2" key="1">
    <citation type="journal article" date="2020" name="ISME J.">
        <title>Uncovering the hidden diversity of litter-decomposition mechanisms in mushroom-forming fungi.</title>
        <authorList>
            <person name="Floudas D."/>
            <person name="Bentzer J."/>
            <person name="Ahren D."/>
            <person name="Johansson T."/>
            <person name="Persson P."/>
            <person name="Tunlid A."/>
        </authorList>
    </citation>
    <scope>NUCLEOTIDE SEQUENCE [LARGE SCALE GENOMIC DNA]</scope>
    <source>
        <strain evidence="1 2">CBS 291.85</strain>
    </source>
</reference>
<sequence>MVESGLNHLPVVKKIATALTGSGLREDMLGVEFEGGGAFSRRTQHGIQPYSLHWFTQEPICSRSSSIEILNSLGGTPFIFHLPHSHPLSLPSSLLFTLVVDIPPNESWWTPGKIVSLDPWGHSSDLR</sequence>
<keyword evidence="2" id="KW-1185">Reference proteome</keyword>
<name>A0A8H5C0K3_9AGAR</name>
<evidence type="ECO:0000313" key="2">
    <source>
        <dbReference type="Proteomes" id="UP000559256"/>
    </source>
</evidence>
<protein>
    <submittedName>
        <fullName evidence="1">Uncharacterized protein</fullName>
    </submittedName>
</protein>
<dbReference type="Proteomes" id="UP000559256">
    <property type="component" value="Unassembled WGS sequence"/>
</dbReference>
<organism evidence="1 2">
    <name type="scientific">Tetrapyrgos nigripes</name>
    <dbReference type="NCBI Taxonomy" id="182062"/>
    <lineage>
        <taxon>Eukaryota</taxon>
        <taxon>Fungi</taxon>
        <taxon>Dikarya</taxon>
        <taxon>Basidiomycota</taxon>
        <taxon>Agaricomycotina</taxon>
        <taxon>Agaricomycetes</taxon>
        <taxon>Agaricomycetidae</taxon>
        <taxon>Agaricales</taxon>
        <taxon>Marasmiineae</taxon>
        <taxon>Marasmiaceae</taxon>
        <taxon>Tetrapyrgos</taxon>
    </lineage>
</organism>
<dbReference type="EMBL" id="JAACJM010000300">
    <property type="protein sequence ID" value="KAF5332914.1"/>
    <property type="molecule type" value="Genomic_DNA"/>
</dbReference>